<dbReference type="EMBL" id="JBHSZH010000005">
    <property type="protein sequence ID" value="MFC7082103.1"/>
    <property type="molecule type" value="Genomic_DNA"/>
</dbReference>
<sequence length="94" mass="9829">MAMTVAPPETIPAAHVEFASRLRELADEGSLSLSSVQSAAEDSGVTVANTTEAVRNARFDLSFANVSEGGRTVVSNFETSGTLAELMTVLGQRV</sequence>
<protein>
    <submittedName>
        <fullName evidence="1">Uncharacterized protein</fullName>
    </submittedName>
</protein>
<evidence type="ECO:0000313" key="2">
    <source>
        <dbReference type="Proteomes" id="UP001596407"/>
    </source>
</evidence>
<dbReference type="RefSeq" id="WP_382210253.1">
    <property type="nucleotide sequence ID" value="NZ_JBHSZH010000005.1"/>
</dbReference>
<gene>
    <name evidence="1" type="ORF">ACFQJ6_20440</name>
</gene>
<comment type="caution">
    <text evidence="1">The sequence shown here is derived from an EMBL/GenBank/DDBJ whole genome shotgun (WGS) entry which is preliminary data.</text>
</comment>
<reference evidence="1 2" key="1">
    <citation type="journal article" date="2019" name="Int. J. Syst. Evol. Microbiol.">
        <title>The Global Catalogue of Microorganisms (GCM) 10K type strain sequencing project: providing services to taxonomists for standard genome sequencing and annotation.</title>
        <authorList>
            <consortium name="The Broad Institute Genomics Platform"/>
            <consortium name="The Broad Institute Genome Sequencing Center for Infectious Disease"/>
            <person name="Wu L."/>
            <person name="Ma J."/>
        </authorList>
    </citation>
    <scope>NUCLEOTIDE SEQUENCE [LARGE SCALE GENOMIC DNA]</scope>
    <source>
        <strain evidence="1 2">DT72</strain>
    </source>
</reference>
<organism evidence="1 2">
    <name type="scientific">Halorussus caseinilyticus</name>
    <dbReference type="NCBI Taxonomy" id="3034025"/>
    <lineage>
        <taxon>Archaea</taxon>
        <taxon>Methanobacteriati</taxon>
        <taxon>Methanobacteriota</taxon>
        <taxon>Stenosarchaea group</taxon>
        <taxon>Halobacteria</taxon>
        <taxon>Halobacteriales</taxon>
        <taxon>Haladaptataceae</taxon>
        <taxon>Halorussus</taxon>
    </lineage>
</organism>
<accession>A0ABD5WSG1</accession>
<name>A0ABD5WSG1_9EURY</name>
<proteinExistence type="predicted"/>
<dbReference type="AlphaFoldDB" id="A0ABD5WSG1"/>
<evidence type="ECO:0000313" key="1">
    <source>
        <dbReference type="EMBL" id="MFC7082103.1"/>
    </source>
</evidence>
<dbReference type="Proteomes" id="UP001596407">
    <property type="component" value="Unassembled WGS sequence"/>
</dbReference>
<keyword evidence="2" id="KW-1185">Reference proteome</keyword>